<dbReference type="GO" id="GO:0043066">
    <property type="term" value="P:negative regulation of apoptotic process"/>
    <property type="evidence" value="ECO:0007669"/>
    <property type="project" value="TreeGrafter"/>
</dbReference>
<evidence type="ECO:0000256" key="6">
    <source>
        <dbReference type="PROSITE-ProRule" id="PRU00175"/>
    </source>
</evidence>
<dbReference type="PROSITE" id="PS50089">
    <property type="entry name" value="ZF_RING_2"/>
    <property type="match status" value="1"/>
</dbReference>
<reference evidence="9 10" key="1">
    <citation type="journal article" date="2017" name="Curr. Biol.">
        <title>The Evolution of Venom by Co-option of Single-Copy Genes.</title>
        <authorList>
            <person name="Martinson E.O."/>
            <person name="Mrinalini"/>
            <person name="Kelkar Y.D."/>
            <person name="Chang C.H."/>
            <person name="Werren J.H."/>
        </authorList>
    </citation>
    <scope>NUCLEOTIDE SEQUENCE [LARGE SCALE GENOMIC DNA]</scope>
    <source>
        <strain evidence="9 10">Alberta</strain>
        <tissue evidence="9">Whole body</tissue>
    </source>
</reference>
<dbReference type="EMBL" id="NNAY01001909">
    <property type="protein sequence ID" value="OXU22592.1"/>
    <property type="molecule type" value="Genomic_DNA"/>
</dbReference>
<keyword evidence="10" id="KW-1185">Reference proteome</keyword>
<dbReference type="GO" id="GO:0061630">
    <property type="term" value="F:ubiquitin protein ligase activity"/>
    <property type="evidence" value="ECO:0007669"/>
    <property type="project" value="TreeGrafter"/>
</dbReference>
<evidence type="ECO:0000256" key="2">
    <source>
        <dbReference type="ARBA" id="ARBA00022703"/>
    </source>
</evidence>
<evidence type="ECO:0000256" key="4">
    <source>
        <dbReference type="ARBA" id="ARBA00022771"/>
    </source>
</evidence>
<dbReference type="GO" id="GO:0005634">
    <property type="term" value="C:nucleus"/>
    <property type="evidence" value="ECO:0007669"/>
    <property type="project" value="TreeGrafter"/>
</dbReference>
<dbReference type="SUPFAM" id="SSF57924">
    <property type="entry name" value="Inhibitor of apoptosis (IAP) repeat"/>
    <property type="match status" value="3"/>
</dbReference>
<dbReference type="CDD" id="cd14321">
    <property type="entry name" value="UBA_IAPs"/>
    <property type="match status" value="1"/>
</dbReference>
<evidence type="ECO:0000256" key="3">
    <source>
        <dbReference type="ARBA" id="ARBA00022723"/>
    </source>
</evidence>
<dbReference type="PROSITE" id="PS50143">
    <property type="entry name" value="BIR_REPEAT_2"/>
    <property type="match status" value="3"/>
</dbReference>
<dbReference type="SMART" id="SM00238">
    <property type="entry name" value="BIR"/>
    <property type="match status" value="3"/>
</dbReference>
<keyword evidence="2" id="KW-0053">Apoptosis</keyword>
<dbReference type="GO" id="GO:0008270">
    <property type="term" value="F:zinc ion binding"/>
    <property type="evidence" value="ECO:0007669"/>
    <property type="project" value="UniProtKB-KW"/>
</dbReference>
<dbReference type="GO" id="GO:0031625">
    <property type="term" value="F:ubiquitin protein ligase binding"/>
    <property type="evidence" value="ECO:0007669"/>
    <property type="project" value="UniProtKB-ARBA"/>
</dbReference>
<dbReference type="Gene3D" id="1.10.1170.10">
    <property type="entry name" value="Inhibitor Of Apoptosis Protein (2mihbC-IAP-1), Chain A"/>
    <property type="match status" value="3"/>
</dbReference>
<dbReference type="PANTHER" id="PTHR10044:SF139">
    <property type="entry name" value="DEATH-ASSOCIATED INHIBITOR OF APOPTOSIS 2"/>
    <property type="match status" value="1"/>
</dbReference>
<dbReference type="FunFam" id="1.10.1170.10:FF:000002">
    <property type="entry name" value="Baculoviral IAP repeat containing 7"/>
    <property type="match status" value="1"/>
</dbReference>
<dbReference type="FunFam" id="3.30.40.10:FF:000184">
    <property type="entry name" value="Baculoviral IAP repeat containing 2"/>
    <property type="match status" value="1"/>
</dbReference>
<evidence type="ECO:0000313" key="9">
    <source>
        <dbReference type="EMBL" id="OXU22592.1"/>
    </source>
</evidence>
<dbReference type="GO" id="GO:0089720">
    <property type="term" value="F:caspase binding"/>
    <property type="evidence" value="ECO:0007669"/>
    <property type="project" value="UniProtKB-ARBA"/>
</dbReference>
<organism evidence="9 10">
    <name type="scientific">Trichomalopsis sarcophagae</name>
    <dbReference type="NCBI Taxonomy" id="543379"/>
    <lineage>
        <taxon>Eukaryota</taxon>
        <taxon>Metazoa</taxon>
        <taxon>Ecdysozoa</taxon>
        <taxon>Arthropoda</taxon>
        <taxon>Hexapoda</taxon>
        <taxon>Insecta</taxon>
        <taxon>Pterygota</taxon>
        <taxon>Neoptera</taxon>
        <taxon>Endopterygota</taxon>
        <taxon>Hymenoptera</taxon>
        <taxon>Apocrita</taxon>
        <taxon>Proctotrupomorpha</taxon>
        <taxon>Chalcidoidea</taxon>
        <taxon>Pteromalidae</taxon>
        <taxon>Pteromalinae</taxon>
        <taxon>Trichomalopsis</taxon>
    </lineage>
</organism>
<sequence length="561" mass="62917">MNYEVNRLRTFLDWPANCPVSTGRIAKAGFYYTGTAQIAQCFLCGTRVSEWNFGDQAMALHRIANPECPFVLDPIATCNVPLILMADESINPNSVDNNHNENSESSAGGVTQLENAITDLTRYSDRLNTFRNWPIPAIVSPERLARSGFYYLQQADMVECAYCQGVILKWEPGDDPDREHRIHFPNCDFYMRDGAAYDVSAEKVELGNVKLMPGTTSNFTELGIQHHSAPRQPKHATYEGRLRTFQGWPSILRQTPEMLADAGFYYVGAQDQVRCFHCDGGLRNWEETDDAWIEHARWFPKCGYVALVRGQDFIKHCIEHRPPLDPAILGVPDENTDVYTTPPVSPAVEPSQLPIRQVTDAELDSLLGSAPAVAALEIGLHVGRVKMALKRRMEQTGVPYANADQLIEDATQIQLREEDNMASRRTPATPSELTHLLNQIITIAEAASSSSAPTENTPSNEGEQSDNIQRRRRRRPPHEVESETQTDADERTINAEKAVALEEENRRLKEARQCKICMDREVAVVFLPCGHLSTCVFCAPSLTHCPMCRQDIRATVRTFLA</sequence>
<dbReference type="GO" id="GO:0004869">
    <property type="term" value="F:cysteine-type endopeptidase inhibitor activity"/>
    <property type="evidence" value="ECO:0007669"/>
    <property type="project" value="UniProtKB-ARBA"/>
</dbReference>
<evidence type="ECO:0000256" key="1">
    <source>
        <dbReference type="ARBA" id="ARBA00006672"/>
    </source>
</evidence>
<keyword evidence="3" id="KW-0479">Metal-binding</keyword>
<keyword evidence="4 6" id="KW-0863">Zinc-finger</keyword>
<accession>A0A232EW65</accession>
<feature type="compositionally biased region" description="Low complexity" evidence="7">
    <location>
        <begin position="446"/>
        <end position="460"/>
    </location>
</feature>
<dbReference type="GO" id="GO:0043027">
    <property type="term" value="F:cysteine-type endopeptidase inhibitor activity involved in apoptotic process"/>
    <property type="evidence" value="ECO:0007669"/>
    <property type="project" value="UniProtKB-ARBA"/>
</dbReference>
<dbReference type="OrthoDB" id="774873at2759"/>
<comment type="caution">
    <text evidence="9">The sequence shown here is derived from an EMBL/GenBank/DDBJ whole genome shotgun (WGS) entry which is preliminary data.</text>
</comment>
<dbReference type="InterPro" id="IPR001841">
    <property type="entry name" value="Znf_RING"/>
</dbReference>
<dbReference type="Gene3D" id="3.30.40.10">
    <property type="entry name" value="Zinc/RING finger domain, C3HC4 (zinc finger)"/>
    <property type="match status" value="1"/>
</dbReference>
<dbReference type="GO" id="GO:0005829">
    <property type="term" value="C:cytosol"/>
    <property type="evidence" value="ECO:0007669"/>
    <property type="project" value="UniProtKB-ARBA"/>
</dbReference>
<comment type="similarity">
    <text evidence="1">Belongs to the IAP family.</text>
</comment>
<dbReference type="Gene3D" id="1.10.8.10">
    <property type="entry name" value="DNA helicase RuvA subunit, C-terminal domain"/>
    <property type="match status" value="1"/>
</dbReference>
<dbReference type="GO" id="GO:0022416">
    <property type="term" value="P:chaeta development"/>
    <property type="evidence" value="ECO:0007669"/>
    <property type="project" value="UniProtKB-ARBA"/>
</dbReference>
<dbReference type="GO" id="GO:0006915">
    <property type="term" value="P:apoptotic process"/>
    <property type="evidence" value="ECO:0007669"/>
    <property type="project" value="UniProtKB-KW"/>
</dbReference>
<evidence type="ECO:0000259" key="8">
    <source>
        <dbReference type="PROSITE" id="PS50089"/>
    </source>
</evidence>
<keyword evidence="5" id="KW-0862">Zinc</keyword>
<dbReference type="GO" id="GO:0070936">
    <property type="term" value="P:protein K48-linked ubiquitination"/>
    <property type="evidence" value="ECO:0007669"/>
    <property type="project" value="UniProtKB-ARBA"/>
</dbReference>
<dbReference type="STRING" id="543379.A0A232EW65"/>
<dbReference type="SMART" id="SM00184">
    <property type="entry name" value="RING"/>
    <property type="match status" value="1"/>
</dbReference>
<dbReference type="InterPro" id="IPR050784">
    <property type="entry name" value="IAP"/>
</dbReference>
<dbReference type="InterPro" id="IPR013083">
    <property type="entry name" value="Znf_RING/FYVE/PHD"/>
</dbReference>
<proteinExistence type="inferred from homology"/>
<dbReference type="InterPro" id="IPR001370">
    <property type="entry name" value="BIR_rpt"/>
</dbReference>
<feature type="region of interest" description="Disordered" evidence="7">
    <location>
        <begin position="446"/>
        <end position="491"/>
    </location>
</feature>
<gene>
    <name evidence="9" type="ORF">TSAR_012529</name>
</gene>
<dbReference type="GO" id="GO:0048471">
    <property type="term" value="C:perinuclear region of cytoplasm"/>
    <property type="evidence" value="ECO:0007669"/>
    <property type="project" value="UniProtKB-ARBA"/>
</dbReference>
<dbReference type="Pfam" id="PF00653">
    <property type="entry name" value="BIR"/>
    <property type="match status" value="3"/>
</dbReference>
<dbReference type="PROSITE" id="PS01282">
    <property type="entry name" value="BIR_REPEAT_1"/>
    <property type="match status" value="1"/>
</dbReference>
<dbReference type="AlphaFoldDB" id="A0A232EW65"/>
<evidence type="ECO:0000256" key="5">
    <source>
        <dbReference type="ARBA" id="ARBA00022833"/>
    </source>
</evidence>
<dbReference type="FunFam" id="1.10.1170.10:FF:000003">
    <property type="entry name" value="E3 ubiquitin-protein ligase XIAP"/>
    <property type="match status" value="1"/>
</dbReference>
<dbReference type="CDD" id="cd16713">
    <property type="entry name" value="RING-HC_BIRC2_3_7"/>
    <property type="match status" value="1"/>
</dbReference>
<dbReference type="PANTHER" id="PTHR10044">
    <property type="entry name" value="INHIBITOR OF APOPTOSIS"/>
    <property type="match status" value="1"/>
</dbReference>
<feature type="domain" description="RING-type" evidence="8">
    <location>
        <begin position="514"/>
        <end position="549"/>
    </location>
</feature>
<dbReference type="GO" id="GO:0031398">
    <property type="term" value="P:positive regulation of protein ubiquitination"/>
    <property type="evidence" value="ECO:0007669"/>
    <property type="project" value="TreeGrafter"/>
</dbReference>
<dbReference type="Pfam" id="PF13920">
    <property type="entry name" value="zf-C3HC4_3"/>
    <property type="match status" value="1"/>
</dbReference>
<dbReference type="CDD" id="cd00022">
    <property type="entry name" value="BIR"/>
    <property type="match status" value="3"/>
</dbReference>
<dbReference type="Proteomes" id="UP000215335">
    <property type="component" value="Unassembled WGS sequence"/>
</dbReference>
<dbReference type="GO" id="GO:0051726">
    <property type="term" value="P:regulation of cell cycle"/>
    <property type="evidence" value="ECO:0007669"/>
    <property type="project" value="TreeGrafter"/>
</dbReference>
<protein>
    <recommendedName>
        <fullName evidence="8">RING-type domain-containing protein</fullName>
    </recommendedName>
</protein>
<name>A0A232EW65_9HYME</name>
<evidence type="ECO:0000313" key="10">
    <source>
        <dbReference type="Proteomes" id="UP000215335"/>
    </source>
</evidence>
<evidence type="ECO:0000256" key="7">
    <source>
        <dbReference type="SAM" id="MobiDB-lite"/>
    </source>
</evidence>